<dbReference type="GO" id="GO:0030247">
    <property type="term" value="F:polysaccharide binding"/>
    <property type="evidence" value="ECO:0007669"/>
    <property type="project" value="UniProtKB-UniRule"/>
</dbReference>
<proteinExistence type="predicted"/>
<dbReference type="InterPro" id="IPR008965">
    <property type="entry name" value="CBM2/CBM3_carb-bd_dom_sf"/>
</dbReference>
<evidence type="ECO:0000256" key="1">
    <source>
        <dbReference type="SAM" id="MobiDB-lite"/>
    </source>
</evidence>
<evidence type="ECO:0000256" key="2">
    <source>
        <dbReference type="SAM" id="Phobius"/>
    </source>
</evidence>
<evidence type="ECO:0000313" key="5">
    <source>
        <dbReference type="Proteomes" id="UP000305792"/>
    </source>
</evidence>
<feature type="transmembrane region" description="Helical" evidence="2">
    <location>
        <begin position="42"/>
        <end position="62"/>
    </location>
</feature>
<dbReference type="AlphaFoldDB" id="A0A4S8PAL9"/>
<dbReference type="Gene3D" id="2.60.40.290">
    <property type="match status" value="1"/>
</dbReference>
<dbReference type="InterPro" id="IPR045690">
    <property type="entry name" value="DUF6055"/>
</dbReference>
<feature type="compositionally biased region" description="Low complexity" evidence="1">
    <location>
        <begin position="170"/>
        <end position="182"/>
    </location>
</feature>
<organism evidence="4 5">
    <name type="scientific">Glycomyces paridis</name>
    <dbReference type="NCBI Taxonomy" id="2126555"/>
    <lineage>
        <taxon>Bacteria</taxon>
        <taxon>Bacillati</taxon>
        <taxon>Actinomycetota</taxon>
        <taxon>Actinomycetes</taxon>
        <taxon>Glycomycetales</taxon>
        <taxon>Glycomycetaceae</taxon>
        <taxon>Glycomyces</taxon>
    </lineage>
</organism>
<name>A0A4S8PAL9_9ACTN</name>
<reference evidence="4 5" key="1">
    <citation type="journal article" date="2018" name="Int. J. Syst. Evol. Microbiol.">
        <title>Glycomyces paridis sp. nov., isolated from the medicinal plant Paris polyphylla.</title>
        <authorList>
            <person name="Fang X.M."/>
            <person name="Bai J.L."/>
            <person name="Su J."/>
            <person name="Zhao L.L."/>
            <person name="Liu H.Y."/>
            <person name="Ma B.P."/>
            <person name="Zhang Y.Q."/>
            <person name="Yu L.Y."/>
        </authorList>
    </citation>
    <scope>NUCLEOTIDE SEQUENCE [LARGE SCALE GENOMIC DNA]</scope>
    <source>
        <strain evidence="4 5">CPCC 204357</strain>
    </source>
</reference>
<keyword evidence="5" id="KW-1185">Reference proteome</keyword>
<dbReference type="Pfam" id="PF00553">
    <property type="entry name" value="CBM_2"/>
    <property type="match status" value="1"/>
</dbReference>
<comment type="caution">
    <text evidence="4">The sequence shown here is derived from an EMBL/GenBank/DDBJ whole genome shotgun (WGS) entry which is preliminary data.</text>
</comment>
<dbReference type="SMART" id="SM00637">
    <property type="entry name" value="CBD_II"/>
    <property type="match status" value="1"/>
</dbReference>
<evidence type="ECO:0000313" key="4">
    <source>
        <dbReference type="EMBL" id="THV27323.1"/>
    </source>
</evidence>
<dbReference type="EMBL" id="STGX01000011">
    <property type="protein sequence ID" value="THV27323.1"/>
    <property type="molecule type" value="Genomic_DNA"/>
</dbReference>
<dbReference type="InterPro" id="IPR012291">
    <property type="entry name" value="CBM2_carb-bd_dom_sf"/>
</dbReference>
<evidence type="ECO:0000259" key="3">
    <source>
        <dbReference type="PROSITE" id="PS51173"/>
    </source>
</evidence>
<feature type="region of interest" description="Disordered" evidence="1">
    <location>
        <begin position="166"/>
        <end position="198"/>
    </location>
</feature>
<keyword evidence="2" id="KW-0472">Membrane</keyword>
<keyword evidence="2" id="KW-0812">Transmembrane</keyword>
<accession>A0A4S8PAL9</accession>
<dbReference type="Proteomes" id="UP000305792">
    <property type="component" value="Unassembled WGS sequence"/>
</dbReference>
<protein>
    <recommendedName>
        <fullName evidence="3">CBM2 domain-containing protein</fullName>
    </recommendedName>
</protein>
<sequence>MLIAVPAAGRALAAGAAGAPERVRPIEGATLMQVTRSRRRRLGTVGVAAGAIIAASVAVVAANPASAAACDAVQYSITSQWGTGHNASVSIKAGSEPLNGWTVEFDLPSGSTVQNAWNVDYTQSGAHFTGEDVGWNAQINAGQTKEVFGMTVNGNGTTPTAFEVNGVNCGGTTTPTDPSTTDEPTDDPTGEPTQQKQTRTPAFLVEAGAETDNYVESANFTVRWGDAVDAVAWGQQRGYSNYPQWVADHMEEIYDYYVNEVGFVDPADHDTGSQYRINLYLCGTWSNGFLPPANWAGPDEIGVGHICLPYDKIWDDWVESHEFNHILQSYSVDINFDNGHGGGWGAGNPIAGPVWEAHANYMARMLRPEVTVGSGYYVDRQHRRWLSQETYYGDWMLFNTIRENYGADAVNQLWYEAEQGEHPIDTIKRVLGLDQDEFADLIGDYASRQVTYDFDEGDAIRSDLWRSSTYSPLHTDPMTSLGSNRYRIASSDAPHQYGHNVVRLNPSGGQVSVQLAGASSLSGADWRFRLVAVSGNFTARYSPLYAPGETANFSLQSGETHMMLVVAATPSVHRNYTMWEVGVGDPFPYELTITGATPS</sequence>
<dbReference type="SUPFAM" id="SSF49384">
    <property type="entry name" value="Carbohydrate-binding domain"/>
    <property type="match status" value="1"/>
</dbReference>
<gene>
    <name evidence="4" type="ORF">E9998_15845</name>
</gene>
<dbReference type="GO" id="GO:0005975">
    <property type="term" value="P:carbohydrate metabolic process"/>
    <property type="evidence" value="ECO:0007669"/>
    <property type="project" value="InterPro"/>
</dbReference>
<feature type="domain" description="CBM2" evidence="3">
    <location>
        <begin position="63"/>
        <end position="172"/>
    </location>
</feature>
<dbReference type="InterPro" id="IPR001919">
    <property type="entry name" value="CBD2"/>
</dbReference>
<dbReference type="Pfam" id="PF19527">
    <property type="entry name" value="DUF6055"/>
    <property type="match status" value="1"/>
</dbReference>
<keyword evidence="2" id="KW-1133">Transmembrane helix</keyword>
<dbReference type="PROSITE" id="PS51173">
    <property type="entry name" value="CBM2"/>
    <property type="match status" value="1"/>
</dbReference>
<dbReference type="GO" id="GO:0004553">
    <property type="term" value="F:hydrolase activity, hydrolyzing O-glycosyl compounds"/>
    <property type="evidence" value="ECO:0007669"/>
    <property type="project" value="InterPro"/>
</dbReference>